<comment type="caution">
    <text evidence="1">The sequence shown here is derived from an EMBL/GenBank/DDBJ whole genome shotgun (WGS) entry which is preliminary data.</text>
</comment>
<evidence type="ECO:0000313" key="1">
    <source>
        <dbReference type="EMBL" id="CAG8828880.1"/>
    </source>
</evidence>
<keyword evidence="2" id="KW-1185">Reference proteome</keyword>
<name>A0ABN7WEB5_GIGMA</name>
<organism evidence="1 2">
    <name type="scientific">Gigaspora margarita</name>
    <dbReference type="NCBI Taxonomy" id="4874"/>
    <lineage>
        <taxon>Eukaryota</taxon>
        <taxon>Fungi</taxon>
        <taxon>Fungi incertae sedis</taxon>
        <taxon>Mucoromycota</taxon>
        <taxon>Glomeromycotina</taxon>
        <taxon>Glomeromycetes</taxon>
        <taxon>Diversisporales</taxon>
        <taxon>Gigasporaceae</taxon>
        <taxon>Gigaspora</taxon>
    </lineage>
</organism>
<protein>
    <submittedName>
        <fullName evidence="1">38333_t:CDS:1</fullName>
    </submittedName>
</protein>
<proteinExistence type="predicted"/>
<dbReference type="Proteomes" id="UP000789901">
    <property type="component" value="Unassembled WGS sequence"/>
</dbReference>
<evidence type="ECO:0000313" key="2">
    <source>
        <dbReference type="Proteomes" id="UP000789901"/>
    </source>
</evidence>
<accession>A0ABN7WEB5</accession>
<reference evidence="1 2" key="1">
    <citation type="submission" date="2021-06" db="EMBL/GenBank/DDBJ databases">
        <authorList>
            <person name="Kallberg Y."/>
            <person name="Tangrot J."/>
            <person name="Rosling A."/>
        </authorList>
    </citation>
    <scope>NUCLEOTIDE SEQUENCE [LARGE SCALE GENOMIC DNA]</scope>
    <source>
        <strain evidence="1 2">120-4 pot B 10/14</strain>
    </source>
</reference>
<gene>
    <name evidence="1" type="ORF">GMARGA_LOCUS29833</name>
</gene>
<dbReference type="EMBL" id="CAJVQB010040860">
    <property type="protein sequence ID" value="CAG8828880.1"/>
    <property type="molecule type" value="Genomic_DNA"/>
</dbReference>
<sequence>LIENYLEKICAKEDELAKEQEIVADQATIENVKKKVILIMNP</sequence>
<feature type="non-terminal residue" evidence="1">
    <location>
        <position position="1"/>
    </location>
</feature>